<gene>
    <name evidence="8" type="ORF">VZC37_04955</name>
</gene>
<evidence type="ECO:0000313" key="8">
    <source>
        <dbReference type="EMBL" id="MEE3849668.1"/>
    </source>
</evidence>
<feature type="transmembrane region" description="Helical" evidence="6">
    <location>
        <begin position="146"/>
        <end position="168"/>
    </location>
</feature>
<keyword evidence="3 6" id="KW-0812">Transmembrane</keyword>
<feature type="transmembrane region" description="Helical" evidence="6">
    <location>
        <begin position="174"/>
        <end position="193"/>
    </location>
</feature>
<feature type="transmembrane region" description="Helical" evidence="6">
    <location>
        <begin position="58"/>
        <end position="77"/>
    </location>
</feature>
<feature type="transmembrane region" description="Helical" evidence="6">
    <location>
        <begin position="205"/>
        <end position="226"/>
    </location>
</feature>
<feature type="transmembrane region" description="Helical" evidence="6">
    <location>
        <begin position="89"/>
        <end position="108"/>
    </location>
</feature>
<feature type="transmembrane region" description="Helical" evidence="6">
    <location>
        <begin position="276"/>
        <end position="296"/>
    </location>
</feature>
<evidence type="ECO:0000313" key="9">
    <source>
        <dbReference type="Proteomes" id="UP001347146"/>
    </source>
</evidence>
<feature type="transmembrane region" description="Helical" evidence="6">
    <location>
        <begin position="452"/>
        <end position="473"/>
    </location>
</feature>
<evidence type="ECO:0000256" key="3">
    <source>
        <dbReference type="ARBA" id="ARBA00022692"/>
    </source>
</evidence>
<keyword evidence="5 6" id="KW-0472">Membrane</keyword>
<reference evidence="8 9" key="1">
    <citation type="submission" date="2024-01" db="EMBL/GenBank/DDBJ databases">
        <title>Draft genome sequence of Gordonia sp. LSe1-13.</title>
        <authorList>
            <person name="Suphannarot A."/>
            <person name="Mingma R."/>
        </authorList>
    </citation>
    <scope>NUCLEOTIDE SEQUENCE [LARGE SCALE GENOMIC DNA]</scope>
    <source>
        <strain evidence="8 9">LSe1-13</strain>
    </source>
</reference>
<accession>A0ABU7MA21</accession>
<dbReference type="Gene3D" id="1.20.1250.20">
    <property type="entry name" value="MFS general substrate transporter like domains"/>
    <property type="match status" value="2"/>
</dbReference>
<keyword evidence="2" id="KW-0813">Transport</keyword>
<organism evidence="8 9">
    <name type="scientific">Gordonia sesuvii</name>
    <dbReference type="NCBI Taxonomy" id="3116777"/>
    <lineage>
        <taxon>Bacteria</taxon>
        <taxon>Bacillati</taxon>
        <taxon>Actinomycetota</taxon>
        <taxon>Actinomycetes</taxon>
        <taxon>Mycobacteriales</taxon>
        <taxon>Gordoniaceae</taxon>
        <taxon>Gordonia</taxon>
    </lineage>
</organism>
<dbReference type="InterPro" id="IPR020846">
    <property type="entry name" value="MFS_dom"/>
</dbReference>
<dbReference type="InterPro" id="IPR011701">
    <property type="entry name" value="MFS"/>
</dbReference>
<evidence type="ECO:0000256" key="2">
    <source>
        <dbReference type="ARBA" id="ARBA00022448"/>
    </source>
</evidence>
<feature type="transmembrane region" description="Helical" evidence="6">
    <location>
        <begin position="238"/>
        <end position="256"/>
    </location>
</feature>
<keyword evidence="4 6" id="KW-1133">Transmembrane helix</keyword>
<evidence type="ECO:0000256" key="5">
    <source>
        <dbReference type="ARBA" id="ARBA00023136"/>
    </source>
</evidence>
<feature type="transmembrane region" description="Helical" evidence="6">
    <location>
        <begin position="316"/>
        <end position="336"/>
    </location>
</feature>
<feature type="transmembrane region" description="Helical" evidence="6">
    <location>
        <begin position="114"/>
        <end position="134"/>
    </location>
</feature>
<dbReference type="EMBL" id="JAZDUF010000001">
    <property type="protein sequence ID" value="MEE3849668.1"/>
    <property type="molecule type" value="Genomic_DNA"/>
</dbReference>
<evidence type="ECO:0000259" key="7">
    <source>
        <dbReference type="PROSITE" id="PS50850"/>
    </source>
</evidence>
<dbReference type="InterPro" id="IPR036259">
    <property type="entry name" value="MFS_trans_sf"/>
</dbReference>
<keyword evidence="9" id="KW-1185">Reference proteome</keyword>
<feature type="domain" description="Major facilitator superfamily (MFS) profile" evidence="7">
    <location>
        <begin position="23"/>
        <end position="476"/>
    </location>
</feature>
<feature type="transmembrane region" description="Helical" evidence="6">
    <location>
        <begin position="348"/>
        <end position="368"/>
    </location>
</feature>
<dbReference type="PANTHER" id="PTHR42718:SF9">
    <property type="entry name" value="MAJOR FACILITATOR SUPERFAMILY MULTIDRUG TRANSPORTER MFSC"/>
    <property type="match status" value="1"/>
</dbReference>
<evidence type="ECO:0000256" key="1">
    <source>
        <dbReference type="ARBA" id="ARBA00004651"/>
    </source>
</evidence>
<feature type="transmembrane region" description="Helical" evidence="6">
    <location>
        <begin position="421"/>
        <end position="440"/>
    </location>
</feature>
<dbReference type="PROSITE" id="PS50850">
    <property type="entry name" value="MFS"/>
    <property type="match status" value="1"/>
</dbReference>
<dbReference type="Proteomes" id="UP001347146">
    <property type="component" value="Unassembled WGS sequence"/>
</dbReference>
<dbReference type="Pfam" id="PF07690">
    <property type="entry name" value="MFS_1"/>
    <property type="match status" value="1"/>
</dbReference>
<name>A0ABU7MA21_9ACTN</name>
<feature type="transmembrane region" description="Helical" evidence="6">
    <location>
        <begin position="374"/>
        <end position="400"/>
    </location>
</feature>
<sequence>MLSVGGQIGQQSPALTASRQRWVVAVLSLGGLLASVMQTLIVPIIAELPNYLGTTRDNSSWVVTATLVAAAVAMPIAGRLADLFGKRAVMLGCICGMIAGSVLCALTDDLLAMVIGRGFQGVAMGLIPCGISLMRDCLDVRRLSRSVALLSATMGVGGAVGLPVSAWIAQNFDWHALFWCSAALATVVLALMVKVVPESGVRASGGFDICGAVGLSVALICILLTVTKGAVWGWTSPMTVFLGVTGGIVLGLWIWLELRLASPLVDLRTSSQPVILLTNCASFLIGCAMMFSTLATPQLLQVPDMPGIVDGLGQDLFATGLIMAPAGLAMMAFAPISGRLIVVVGPRSTLMVGAVMIMGGYVGLTIFLTEVWQVAIALIVVSSGIGMSYAAMPSLIMAVAPGDQTAAANSLNALMRSAGTSTASAILTTLLATSAIDIGAGATVPGESSFRTAFWVAAGIAAAATAITSAIPYRHAEARLR</sequence>
<comment type="subcellular location">
    <subcellularLocation>
        <location evidence="1">Cell membrane</location>
        <topology evidence="1">Multi-pass membrane protein</topology>
    </subcellularLocation>
</comment>
<dbReference type="SUPFAM" id="SSF103473">
    <property type="entry name" value="MFS general substrate transporter"/>
    <property type="match status" value="2"/>
</dbReference>
<dbReference type="PANTHER" id="PTHR42718">
    <property type="entry name" value="MAJOR FACILITATOR SUPERFAMILY MULTIDRUG TRANSPORTER MFSC"/>
    <property type="match status" value="1"/>
</dbReference>
<feature type="transmembrane region" description="Helical" evidence="6">
    <location>
        <begin position="22"/>
        <end position="46"/>
    </location>
</feature>
<proteinExistence type="predicted"/>
<evidence type="ECO:0000256" key="6">
    <source>
        <dbReference type="SAM" id="Phobius"/>
    </source>
</evidence>
<comment type="caution">
    <text evidence="8">The sequence shown here is derived from an EMBL/GenBank/DDBJ whole genome shotgun (WGS) entry which is preliminary data.</text>
</comment>
<protein>
    <submittedName>
        <fullName evidence="8">MFS transporter</fullName>
    </submittedName>
</protein>
<evidence type="ECO:0000256" key="4">
    <source>
        <dbReference type="ARBA" id="ARBA00022989"/>
    </source>
</evidence>